<reference evidence="8 9" key="1">
    <citation type="journal article" date="2012" name="Science">
        <title>The Paleozoic origin of enzymatic lignin decomposition reconstructed from 31 fungal genomes.</title>
        <authorList>
            <person name="Floudas D."/>
            <person name="Binder M."/>
            <person name="Riley R."/>
            <person name="Barry K."/>
            <person name="Blanchette R.A."/>
            <person name="Henrissat B."/>
            <person name="Martinez A.T."/>
            <person name="Otillar R."/>
            <person name="Spatafora J.W."/>
            <person name="Yadav J.S."/>
            <person name="Aerts A."/>
            <person name="Benoit I."/>
            <person name="Boyd A."/>
            <person name="Carlson A."/>
            <person name="Copeland A."/>
            <person name="Coutinho P.M."/>
            <person name="de Vries R.P."/>
            <person name="Ferreira P."/>
            <person name="Findley K."/>
            <person name="Foster B."/>
            <person name="Gaskell J."/>
            <person name="Glotzer D."/>
            <person name="Gorecki P."/>
            <person name="Heitman J."/>
            <person name="Hesse C."/>
            <person name="Hori C."/>
            <person name="Igarashi K."/>
            <person name="Jurgens J.A."/>
            <person name="Kallen N."/>
            <person name="Kersten P."/>
            <person name="Kohler A."/>
            <person name="Kuees U."/>
            <person name="Kumar T.K.A."/>
            <person name="Kuo A."/>
            <person name="LaButti K."/>
            <person name="Larrondo L.F."/>
            <person name="Lindquist E."/>
            <person name="Ling A."/>
            <person name="Lombard V."/>
            <person name="Lucas S."/>
            <person name="Lundell T."/>
            <person name="Martin R."/>
            <person name="McLaughlin D.J."/>
            <person name="Morgenstern I."/>
            <person name="Morin E."/>
            <person name="Murat C."/>
            <person name="Nagy L.G."/>
            <person name="Nolan M."/>
            <person name="Ohm R.A."/>
            <person name="Patyshakuliyeva A."/>
            <person name="Rokas A."/>
            <person name="Ruiz-Duenas F.J."/>
            <person name="Sabat G."/>
            <person name="Salamov A."/>
            <person name="Samejima M."/>
            <person name="Schmutz J."/>
            <person name="Slot J.C."/>
            <person name="St John F."/>
            <person name="Stenlid J."/>
            <person name="Sun H."/>
            <person name="Sun S."/>
            <person name="Syed K."/>
            <person name="Tsang A."/>
            <person name="Wiebenga A."/>
            <person name="Young D."/>
            <person name="Pisabarro A."/>
            <person name="Eastwood D.C."/>
            <person name="Martin F."/>
            <person name="Cullen D."/>
            <person name="Grigoriev I.V."/>
            <person name="Hibbett D.S."/>
        </authorList>
    </citation>
    <scope>NUCLEOTIDE SEQUENCE [LARGE SCALE GENOMIC DNA]</scope>
    <source>
        <strain evidence="8 9">ATCC 11539</strain>
    </source>
</reference>
<dbReference type="STRING" id="670483.S7QN23"/>
<comment type="catalytic activity">
    <reaction evidence="7">
        <text>diphthine methyl ester-[translation elongation factor 2] + H2O = diphthine-[translation elongation factor 2] + methanol + H(+)</text>
        <dbReference type="Rhea" id="RHEA:42656"/>
        <dbReference type="Rhea" id="RHEA-COMP:10172"/>
        <dbReference type="Rhea" id="RHEA-COMP:10173"/>
        <dbReference type="ChEBI" id="CHEBI:15377"/>
        <dbReference type="ChEBI" id="CHEBI:15378"/>
        <dbReference type="ChEBI" id="CHEBI:17790"/>
        <dbReference type="ChEBI" id="CHEBI:79005"/>
        <dbReference type="ChEBI" id="CHEBI:82696"/>
        <dbReference type="EC" id="3.1.1.97"/>
    </reaction>
</comment>
<evidence type="ECO:0000313" key="9">
    <source>
        <dbReference type="Proteomes" id="UP000030669"/>
    </source>
</evidence>
<dbReference type="InterPro" id="IPR015943">
    <property type="entry name" value="WD40/YVTN_repeat-like_dom_sf"/>
</dbReference>
<comment type="similarity">
    <text evidence="5">Belongs to the DPH7 family.</text>
</comment>
<keyword evidence="2" id="KW-0853">WD repeat</keyword>
<keyword evidence="4" id="KW-0378">Hydrolase</keyword>
<evidence type="ECO:0000256" key="5">
    <source>
        <dbReference type="ARBA" id="ARBA00038092"/>
    </source>
</evidence>
<evidence type="ECO:0000256" key="6">
    <source>
        <dbReference type="ARBA" id="ARBA00039131"/>
    </source>
</evidence>
<name>S7QN23_GLOTA</name>
<dbReference type="HOGENOM" id="CLU_036100_2_0_1"/>
<dbReference type="RefSeq" id="XP_007861136.1">
    <property type="nucleotide sequence ID" value="XM_007862945.1"/>
</dbReference>
<proteinExistence type="inferred from homology"/>
<evidence type="ECO:0000256" key="3">
    <source>
        <dbReference type="ARBA" id="ARBA00022737"/>
    </source>
</evidence>
<dbReference type="OrthoDB" id="1930760at2759"/>
<dbReference type="AlphaFoldDB" id="S7QN23"/>
<dbReference type="GO" id="GO:0017183">
    <property type="term" value="P:protein histidyl modification to diphthamide"/>
    <property type="evidence" value="ECO:0007669"/>
    <property type="project" value="TreeGrafter"/>
</dbReference>
<dbReference type="KEGG" id="gtr:GLOTRDRAFT_68793"/>
<dbReference type="SUPFAM" id="SSF50978">
    <property type="entry name" value="WD40 repeat-like"/>
    <property type="match status" value="1"/>
</dbReference>
<dbReference type="GeneID" id="19307924"/>
<organism evidence="8 9">
    <name type="scientific">Gloeophyllum trabeum (strain ATCC 11539 / FP-39264 / Madison 617)</name>
    <name type="common">Brown rot fungus</name>
    <dbReference type="NCBI Taxonomy" id="670483"/>
    <lineage>
        <taxon>Eukaryota</taxon>
        <taxon>Fungi</taxon>
        <taxon>Dikarya</taxon>
        <taxon>Basidiomycota</taxon>
        <taxon>Agaricomycotina</taxon>
        <taxon>Agaricomycetes</taxon>
        <taxon>Gloeophyllales</taxon>
        <taxon>Gloeophyllaceae</taxon>
        <taxon>Gloeophyllum</taxon>
    </lineage>
</organism>
<evidence type="ECO:0000256" key="2">
    <source>
        <dbReference type="ARBA" id="ARBA00022574"/>
    </source>
</evidence>
<comment type="pathway">
    <text evidence="1">Protein modification; peptidyl-diphthamide biosynthesis.</text>
</comment>
<dbReference type="PANTHER" id="PTHR46042:SF1">
    <property type="entry name" value="DIPHTHINE METHYLTRANSFERASE"/>
    <property type="match status" value="1"/>
</dbReference>
<gene>
    <name evidence="8" type="ORF">GLOTRDRAFT_68793</name>
</gene>
<dbReference type="InterPro" id="IPR052415">
    <property type="entry name" value="Diphthine_MTase"/>
</dbReference>
<dbReference type="Pfam" id="PF00400">
    <property type="entry name" value="WD40"/>
    <property type="match status" value="1"/>
</dbReference>
<evidence type="ECO:0000256" key="4">
    <source>
        <dbReference type="ARBA" id="ARBA00022801"/>
    </source>
</evidence>
<dbReference type="SMART" id="SM00320">
    <property type="entry name" value="WD40"/>
    <property type="match status" value="3"/>
</dbReference>
<dbReference type="Proteomes" id="UP000030669">
    <property type="component" value="Unassembled WGS sequence"/>
</dbReference>
<sequence length="358" mass="39963">MRPPIDTDYPAVSAEFCPALGFRNVLACGTYRLQSASESTSGRSKQTRVGRCLIYKVHTEGGEDELLEQVQDIEMPGILDMKWCHQPEDSAAVLGIADADGFISLHQWNLDEGHLNKLHSTSLGESDALCLSLDWSNRCFPSRDLGSVVVSLSDGTLSILKPENSTGLVQVESWSAHDFEPWIAAWNYWDDNIIYSGGDDAKLKGWDIRQGFENSTFVYQRFDAGVTAIQSHPYVEHLYAVGSYDSTIRLFDSRKPLQPLQRVDVGGGVWRVKWHPSAERKHDLLAACMHDGFKVLHFEEGSESGFGSASISKRYDEHGSLAYGVDWCYSQDGRSKEGQSTLIASCSFYDHSLHLWRG</sequence>
<dbReference type="GO" id="GO:0061685">
    <property type="term" value="F:diphthine methylesterase activity"/>
    <property type="evidence" value="ECO:0007669"/>
    <property type="project" value="UniProtKB-EC"/>
</dbReference>
<dbReference type="PANTHER" id="PTHR46042">
    <property type="entry name" value="DIPHTHINE METHYLTRANSFERASE"/>
    <property type="match status" value="1"/>
</dbReference>
<accession>S7QN23</accession>
<dbReference type="InterPro" id="IPR001680">
    <property type="entry name" value="WD40_rpt"/>
</dbReference>
<protein>
    <recommendedName>
        <fullName evidence="6">methylated diphthine methylhydrolase</fullName>
        <ecNumber evidence="6">3.1.1.97</ecNumber>
    </recommendedName>
</protein>
<keyword evidence="3" id="KW-0677">Repeat</keyword>
<dbReference type="Gene3D" id="2.130.10.10">
    <property type="entry name" value="YVTN repeat-like/Quinoprotein amine dehydrogenase"/>
    <property type="match status" value="1"/>
</dbReference>
<evidence type="ECO:0000313" key="8">
    <source>
        <dbReference type="EMBL" id="EPQ60817.1"/>
    </source>
</evidence>
<keyword evidence="9" id="KW-1185">Reference proteome</keyword>
<dbReference type="GO" id="GO:0005737">
    <property type="term" value="C:cytoplasm"/>
    <property type="evidence" value="ECO:0007669"/>
    <property type="project" value="TreeGrafter"/>
</dbReference>
<dbReference type="EC" id="3.1.1.97" evidence="6"/>
<evidence type="ECO:0000256" key="7">
    <source>
        <dbReference type="ARBA" id="ARBA00047551"/>
    </source>
</evidence>
<dbReference type="OMA" id="LDMKWLP"/>
<dbReference type="EMBL" id="KB469296">
    <property type="protein sequence ID" value="EPQ60817.1"/>
    <property type="molecule type" value="Genomic_DNA"/>
</dbReference>
<dbReference type="eggNOG" id="KOG0280">
    <property type="taxonomic scope" value="Eukaryota"/>
</dbReference>
<evidence type="ECO:0000256" key="1">
    <source>
        <dbReference type="ARBA" id="ARBA00005156"/>
    </source>
</evidence>
<dbReference type="InterPro" id="IPR036322">
    <property type="entry name" value="WD40_repeat_dom_sf"/>
</dbReference>